<comment type="caution">
    <text evidence="2">The sequence shown here is derived from an EMBL/GenBank/DDBJ whole genome shotgun (WGS) entry which is preliminary data.</text>
</comment>
<dbReference type="CDD" id="cd04301">
    <property type="entry name" value="NAT_SF"/>
    <property type="match status" value="1"/>
</dbReference>
<dbReference type="InterPro" id="IPR050276">
    <property type="entry name" value="MshD_Acetyltransferase"/>
</dbReference>
<dbReference type="Gene3D" id="3.40.630.30">
    <property type="match status" value="1"/>
</dbReference>
<reference evidence="2 3" key="1">
    <citation type="submission" date="2022-01" db="EMBL/GenBank/DDBJ databases">
        <title>Whole genome-based taxonomy of the Shewanellaceae.</title>
        <authorList>
            <person name="Martin-Rodriguez A.J."/>
        </authorList>
    </citation>
    <scope>NUCLEOTIDE SEQUENCE [LARGE SCALE GENOMIC DNA]</scope>
    <source>
        <strain evidence="2 3">DSM 17177</strain>
    </source>
</reference>
<dbReference type="PROSITE" id="PS51186">
    <property type="entry name" value="GNAT"/>
    <property type="match status" value="1"/>
</dbReference>
<gene>
    <name evidence="2" type="ORF">L2764_04555</name>
</gene>
<dbReference type="InterPro" id="IPR016181">
    <property type="entry name" value="Acyl_CoA_acyltransferase"/>
</dbReference>
<dbReference type="RefSeq" id="WP_248939060.1">
    <property type="nucleotide sequence ID" value="NZ_JAKIKS010000011.1"/>
</dbReference>
<proteinExistence type="predicted"/>
<keyword evidence="3" id="KW-1185">Reference proteome</keyword>
<accession>A0ABT0L7V3</accession>
<dbReference type="Pfam" id="PF00583">
    <property type="entry name" value="Acetyltransf_1"/>
    <property type="match status" value="1"/>
</dbReference>
<name>A0ABT0L7V3_9GAMM</name>
<dbReference type="SUPFAM" id="SSF55729">
    <property type="entry name" value="Acyl-CoA N-acyltransferases (Nat)"/>
    <property type="match status" value="1"/>
</dbReference>
<dbReference type="PANTHER" id="PTHR43617">
    <property type="entry name" value="L-AMINO ACID N-ACETYLTRANSFERASE"/>
    <property type="match status" value="1"/>
</dbReference>
<feature type="domain" description="N-acetyltransferase" evidence="1">
    <location>
        <begin position="1"/>
        <end position="174"/>
    </location>
</feature>
<dbReference type="InterPro" id="IPR000182">
    <property type="entry name" value="GNAT_dom"/>
</dbReference>
<protein>
    <submittedName>
        <fullName evidence="2">GNAT family N-acetyltransferase</fullName>
    </submittedName>
</protein>
<dbReference type="EMBL" id="JAKIKS010000011">
    <property type="protein sequence ID" value="MCL1123773.1"/>
    <property type="molecule type" value="Genomic_DNA"/>
</dbReference>
<sequence>MNIRLAKPDDISHFFEYLQAHLSDDSVGDTHLFQSLSSAESNITTLIKSQFYDGIKKGIEQTGWRRLWLAFEDDIVVGHIEIRAHPQAYTQHRVLLGMGVSRDYRQQGLGKQLLNTLITWLSGYPHIEYLDLWVVSSNLAAIGLYSRNDFKAAGEIEDMFRIAGTPLPYTFMFRQLNIE</sequence>
<organism evidence="2 3">
    <name type="scientific">Shewanella surugensis</name>
    <dbReference type="NCBI Taxonomy" id="212020"/>
    <lineage>
        <taxon>Bacteria</taxon>
        <taxon>Pseudomonadati</taxon>
        <taxon>Pseudomonadota</taxon>
        <taxon>Gammaproteobacteria</taxon>
        <taxon>Alteromonadales</taxon>
        <taxon>Shewanellaceae</taxon>
        <taxon>Shewanella</taxon>
    </lineage>
</organism>
<evidence type="ECO:0000259" key="1">
    <source>
        <dbReference type="PROSITE" id="PS51186"/>
    </source>
</evidence>
<dbReference type="PANTHER" id="PTHR43617:SF34">
    <property type="entry name" value="PUTATIVE-RELATED"/>
    <property type="match status" value="1"/>
</dbReference>
<evidence type="ECO:0000313" key="3">
    <source>
        <dbReference type="Proteomes" id="UP001203423"/>
    </source>
</evidence>
<dbReference type="Proteomes" id="UP001203423">
    <property type="component" value="Unassembled WGS sequence"/>
</dbReference>
<evidence type="ECO:0000313" key="2">
    <source>
        <dbReference type="EMBL" id="MCL1123773.1"/>
    </source>
</evidence>